<keyword evidence="2" id="KW-1185">Reference proteome</keyword>
<reference evidence="1 2" key="1">
    <citation type="submission" date="2013-08" db="EMBL/GenBank/DDBJ databases">
        <title>draft genome of Halomonas huanghegensis, strain BJGMM-B45T.</title>
        <authorList>
            <person name="Miao C."/>
            <person name="Wan Y."/>
            <person name="Jin W."/>
        </authorList>
    </citation>
    <scope>NUCLEOTIDE SEQUENCE [LARGE SCALE GENOMIC DNA]</scope>
    <source>
        <strain evidence="1 2">BJGMM-B45</strain>
    </source>
</reference>
<evidence type="ECO:0000313" key="2">
    <source>
        <dbReference type="Proteomes" id="UP000019113"/>
    </source>
</evidence>
<evidence type="ECO:0000313" key="1">
    <source>
        <dbReference type="EMBL" id="ERL50847.1"/>
    </source>
</evidence>
<comment type="caution">
    <text evidence="1">The sequence shown here is derived from an EMBL/GenBank/DDBJ whole genome shotgun (WGS) entry which is preliminary data.</text>
</comment>
<organism evidence="1 2">
    <name type="scientific">Halomonas huangheensis</name>
    <dbReference type="NCBI Taxonomy" id="1178482"/>
    <lineage>
        <taxon>Bacteria</taxon>
        <taxon>Pseudomonadati</taxon>
        <taxon>Pseudomonadota</taxon>
        <taxon>Gammaproteobacteria</taxon>
        <taxon>Oceanospirillales</taxon>
        <taxon>Halomonadaceae</taxon>
        <taxon>Halomonas</taxon>
    </lineage>
</organism>
<proteinExistence type="predicted"/>
<sequence length="37" mass="4178">MTNAQISLSDTFWLSIAASLDMIKLATERISMRLCVF</sequence>
<accession>W1N5L1</accession>
<gene>
    <name evidence="1" type="ORF">BJB45_19820</name>
</gene>
<dbReference type="AlphaFoldDB" id="W1N5L1"/>
<name>W1N5L1_9GAMM</name>
<dbReference type="Proteomes" id="UP000019113">
    <property type="component" value="Unassembled WGS sequence"/>
</dbReference>
<dbReference type="EMBL" id="AVBC01000035">
    <property type="protein sequence ID" value="ERL50847.1"/>
    <property type="molecule type" value="Genomic_DNA"/>
</dbReference>
<protein>
    <submittedName>
        <fullName evidence="1">Uncharacterized protein</fullName>
    </submittedName>
</protein>